<evidence type="ECO:0000313" key="1">
    <source>
        <dbReference type="EMBL" id="MDY2586475.1"/>
    </source>
</evidence>
<evidence type="ECO:0008006" key="3">
    <source>
        <dbReference type="Google" id="ProtNLM"/>
    </source>
</evidence>
<protein>
    <recommendedName>
        <fullName evidence="3">Lipoprotein</fullName>
    </recommendedName>
</protein>
<sequence length="167" mass="19756">MKFQHYLFITFFFTLFAFNSCVENCLDDGSMFRIRLELESSKSGVFTVKYNSQNRKNLVVKSEVVNTEGSQFVEFCLEEEPLDFKVYVTESLENVDLKVMSVLLENDNRQMFIKQEMFHLYFKNTQGVQFNKKTNIYFFNPSKAGEQKPYIGSRKSLQKRLINRLNI</sequence>
<organism evidence="1 2">
    <name type="scientific">Winogradskyella aquimaris</name>
    <dbReference type="NCBI Taxonomy" id="864074"/>
    <lineage>
        <taxon>Bacteria</taxon>
        <taxon>Pseudomonadati</taxon>
        <taxon>Bacteroidota</taxon>
        <taxon>Flavobacteriia</taxon>
        <taxon>Flavobacteriales</taxon>
        <taxon>Flavobacteriaceae</taxon>
        <taxon>Winogradskyella</taxon>
    </lineage>
</organism>
<dbReference type="Proteomes" id="UP001285855">
    <property type="component" value="Unassembled WGS sequence"/>
</dbReference>
<name>A0ABU5ELU7_9FLAO</name>
<keyword evidence="2" id="KW-1185">Reference proteome</keyword>
<reference evidence="1 2" key="1">
    <citation type="submission" date="2023-11" db="EMBL/GenBank/DDBJ databases">
        <title>Winogradskyella pelagius sp. nov., isolated from coastal sediment.</title>
        <authorList>
            <person name="Li F."/>
        </authorList>
    </citation>
    <scope>NUCLEOTIDE SEQUENCE [LARGE SCALE GENOMIC DNA]</scope>
    <source>
        <strain evidence="1 2">KCTC 23502</strain>
    </source>
</reference>
<evidence type="ECO:0000313" key="2">
    <source>
        <dbReference type="Proteomes" id="UP001285855"/>
    </source>
</evidence>
<dbReference type="EMBL" id="JAXDAE010000002">
    <property type="protein sequence ID" value="MDY2586475.1"/>
    <property type="molecule type" value="Genomic_DNA"/>
</dbReference>
<proteinExistence type="predicted"/>
<gene>
    <name evidence="1" type="ORF">SNF14_03945</name>
</gene>
<comment type="caution">
    <text evidence="1">The sequence shown here is derived from an EMBL/GenBank/DDBJ whole genome shotgun (WGS) entry which is preliminary data.</text>
</comment>
<accession>A0ABU5ELU7</accession>
<dbReference type="RefSeq" id="WP_320554844.1">
    <property type="nucleotide sequence ID" value="NZ_JAXDAE010000002.1"/>
</dbReference>